<reference evidence="1 2" key="1">
    <citation type="submission" date="2019-05" db="EMBL/GenBank/DDBJ databases">
        <title>Another draft genome of Portunus trituberculatus and its Hox gene families provides insights of decapod evolution.</title>
        <authorList>
            <person name="Jeong J.-H."/>
            <person name="Song I."/>
            <person name="Kim S."/>
            <person name="Choi T."/>
            <person name="Kim D."/>
            <person name="Ryu S."/>
            <person name="Kim W."/>
        </authorList>
    </citation>
    <scope>NUCLEOTIDE SEQUENCE [LARGE SCALE GENOMIC DNA]</scope>
    <source>
        <tissue evidence="1">Muscle</tissue>
    </source>
</reference>
<protein>
    <submittedName>
        <fullName evidence="1">Uncharacterized protein</fullName>
    </submittedName>
</protein>
<organism evidence="1 2">
    <name type="scientific">Portunus trituberculatus</name>
    <name type="common">Swimming crab</name>
    <name type="synonym">Neptunus trituberculatus</name>
    <dbReference type="NCBI Taxonomy" id="210409"/>
    <lineage>
        <taxon>Eukaryota</taxon>
        <taxon>Metazoa</taxon>
        <taxon>Ecdysozoa</taxon>
        <taxon>Arthropoda</taxon>
        <taxon>Crustacea</taxon>
        <taxon>Multicrustacea</taxon>
        <taxon>Malacostraca</taxon>
        <taxon>Eumalacostraca</taxon>
        <taxon>Eucarida</taxon>
        <taxon>Decapoda</taxon>
        <taxon>Pleocyemata</taxon>
        <taxon>Brachyura</taxon>
        <taxon>Eubrachyura</taxon>
        <taxon>Portunoidea</taxon>
        <taxon>Portunidae</taxon>
        <taxon>Portuninae</taxon>
        <taxon>Portunus</taxon>
    </lineage>
</organism>
<proteinExistence type="predicted"/>
<accession>A0A5B7JV97</accession>
<evidence type="ECO:0000313" key="1">
    <source>
        <dbReference type="EMBL" id="MPC98373.1"/>
    </source>
</evidence>
<comment type="caution">
    <text evidence="1">The sequence shown here is derived from an EMBL/GenBank/DDBJ whole genome shotgun (WGS) entry which is preliminary data.</text>
</comment>
<sequence>MYLFRKRVNPLKIYHRDRNTRARGCLSPGLWCLMRVAGGSGVLVRCGMGGGVVDMPAKQRSGQVTLTSPGFLDLTDL</sequence>
<evidence type="ECO:0000313" key="2">
    <source>
        <dbReference type="Proteomes" id="UP000324222"/>
    </source>
</evidence>
<dbReference type="Proteomes" id="UP000324222">
    <property type="component" value="Unassembled WGS sequence"/>
</dbReference>
<gene>
    <name evidence="1" type="ORF">E2C01_093740</name>
</gene>
<dbReference type="EMBL" id="VSRR010113794">
    <property type="protein sequence ID" value="MPC98373.1"/>
    <property type="molecule type" value="Genomic_DNA"/>
</dbReference>
<dbReference type="AlphaFoldDB" id="A0A5B7JV97"/>
<name>A0A5B7JV97_PORTR</name>
<keyword evidence="2" id="KW-1185">Reference proteome</keyword>